<dbReference type="EMBL" id="JAGMUV010000015">
    <property type="protein sequence ID" value="KAH7133528.1"/>
    <property type="molecule type" value="Genomic_DNA"/>
</dbReference>
<dbReference type="AlphaFoldDB" id="A0A9P9E9H9"/>
<name>A0A9P9E9H9_9HYPO</name>
<evidence type="ECO:0000313" key="2">
    <source>
        <dbReference type="EMBL" id="KAH7133528.1"/>
    </source>
</evidence>
<feature type="chain" id="PRO_5040123235" description="Secreted protein" evidence="1">
    <location>
        <begin position="21"/>
        <end position="104"/>
    </location>
</feature>
<proteinExistence type="predicted"/>
<evidence type="ECO:0008006" key="4">
    <source>
        <dbReference type="Google" id="ProtNLM"/>
    </source>
</evidence>
<evidence type="ECO:0000256" key="1">
    <source>
        <dbReference type="SAM" id="SignalP"/>
    </source>
</evidence>
<comment type="caution">
    <text evidence="2">The sequence shown here is derived from an EMBL/GenBank/DDBJ whole genome shotgun (WGS) entry which is preliminary data.</text>
</comment>
<feature type="signal peptide" evidence="1">
    <location>
        <begin position="1"/>
        <end position="20"/>
    </location>
</feature>
<evidence type="ECO:0000313" key="3">
    <source>
        <dbReference type="Proteomes" id="UP000738349"/>
    </source>
</evidence>
<organism evidence="2 3">
    <name type="scientific">Dactylonectria macrodidyma</name>
    <dbReference type="NCBI Taxonomy" id="307937"/>
    <lineage>
        <taxon>Eukaryota</taxon>
        <taxon>Fungi</taxon>
        <taxon>Dikarya</taxon>
        <taxon>Ascomycota</taxon>
        <taxon>Pezizomycotina</taxon>
        <taxon>Sordariomycetes</taxon>
        <taxon>Hypocreomycetidae</taxon>
        <taxon>Hypocreales</taxon>
        <taxon>Nectriaceae</taxon>
        <taxon>Dactylonectria</taxon>
    </lineage>
</organism>
<keyword evidence="1" id="KW-0732">Signal</keyword>
<gene>
    <name evidence="2" type="ORF">EDB81DRAFT_104167</name>
</gene>
<keyword evidence="3" id="KW-1185">Reference proteome</keyword>
<dbReference type="Proteomes" id="UP000738349">
    <property type="component" value="Unassembled WGS sequence"/>
</dbReference>
<accession>A0A9P9E9H9</accession>
<protein>
    <recommendedName>
        <fullName evidence="4">Secreted protein</fullName>
    </recommendedName>
</protein>
<reference evidence="2" key="1">
    <citation type="journal article" date="2021" name="Nat. Commun.">
        <title>Genetic determinants of endophytism in the Arabidopsis root mycobiome.</title>
        <authorList>
            <person name="Mesny F."/>
            <person name="Miyauchi S."/>
            <person name="Thiergart T."/>
            <person name="Pickel B."/>
            <person name="Atanasova L."/>
            <person name="Karlsson M."/>
            <person name="Huettel B."/>
            <person name="Barry K.W."/>
            <person name="Haridas S."/>
            <person name="Chen C."/>
            <person name="Bauer D."/>
            <person name="Andreopoulos W."/>
            <person name="Pangilinan J."/>
            <person name="LaButti K."/>
            <person name="Riley R."/>
            <person name="Lipzen A."/>
            <person name="Clum A."/>
            <person name="Drula E."/>
            <person name="Henrissat B."/>
            <person name="Kohler A."/>
            <person name="Grigoriev I.V."/>
            <person name="Martin F.M."/>
            <person name="Hacquard S."/>
        </authorList>
    </citation>
    <scope>NUCLEOTIDE SEQUENCE</scope>
    <source>
        <strain evidence="2">MPI-CAGE-AT-0147</strain>
    </source>
</reference>
<sequence length="104" mass="11862">MASWLLAWALAWYPPWRCPCAPVHHPRAPYCSGRVSPAGKQSGEWPSLHFVPAQWRSVSFQLLLDFARWTAFASLRIAYPVHLTRQLLPCLTSTHDNDDSEHPP</sequence>